<evidence type="ECO:0000313" key="1">
    <source>
        <dbReference type="EMBL" id="SDC82173.1"/>
    </source>
</evidence>
<dbReference type="RefSeq" id="WP_017362187.1">
    <property type="nucleotide sequence ID" value="NZ_FMZQ01000007.1"/>
</dbReference>
<dbReference type="GO" id="GO:0003677">
    <property type="term" value="F:DNA binding"/>
    <property type="evidence" value="ECO:0007669"/>
    <property type="project" value="InterPro"/>
</dbReference>
<protein>
    <submittedName>
        <fullName evidence="1">Uncharacterized protein</fullName>
    </submittedName>
</protein>
<keyword evidence="2" id="KW-1185">Reference proteome</keyword>
<proteinExistence type="predicted"/>
<dbReference type="InterPro" id="IPR010982">
    <property type="entry name" value="Lambda_DNA-bd_dom_sf"/>
</dbReference>
<reference evidence="2" key="1">
    <citation type="submission" date="2016-10" db="EMBL/GenBank/DDBJ databases">
        <authorList>
            <person name="Varghese N."/>
            <person name="Submissions S."/>
        </authorList>
    </citation>
    <scope>NUCLEOTIDE SEQUENCE [LARGE SCALE GENOMIC DNA]</scope>
    <source>
        <strain evidence="2">DSM 26382</strain>
    </source>
</reference>
<sequence>MLLRDYIRSLPKGERGAFRLRLAAAHGVSVALVRKWENDPAPDEWSADKKRAEVRRHPSELKAIEVTERLTDHRVTRLDLRPECWTMEMETV</sequence>
<dbReference type="AlphaFoldDB" id="A0A1G6PPT5"/>
<evidence type="ECO:0000313" key="2">
    <source>
        <dbReference type="Proteomes" id="UP000199467"/>
    </source>
</evidence>
<accession>A0A1G6PPT5</accession>
<dbReference type="Proteomes" id="UP000199467">
    <property type="component" value="Unassembled WGS sequence"/>
</dbReference>
<dbReference type="Gene3D" id="1.10.260.40">
    <property type="entry name" value="lambda repressor-like DNA-binding domains"/>
    <property type="match status" value="1"/>
</dbReference>
<gene>
    <name evidence="1" type="ORF">SAMN05216576_10734</name>
</gene>
<dbReference type="EMBL" id="FMZQ01000007">
    <property type="protein sequence ID" value="SDC82173.1"/>
    <property type="molecule type" value="Genomic_DNA"/>
</dbReference>
<name>A0A1G6PPT5_9GAMM</name>
<organism evidence="1 2">
    <name type="scientific">Ectopseudomonas chengduensis</name>
    <dbReference type="NCBI Taxonomy" id="489632"/>
    <lineage>
        <taxon>Bacteria</taxon>
        <taxon>Pseudomonadati</taxon>
        <taxon>Pseudomonadota</taxon>
        <taxon>Gammaproteobacteria</taxon>
        <taxon>Pseudomonadales</taxon>
        <taxon>Pseudomonadaceae</taxon>
        <taxon>Ectopseudomonas</taxon>
    </lineage>
</organism>